<dbReference type="AlphaFoldDB" id="A0A3M7TA41"/>
<evidence type="ECO:0000313" key="2">
    <source>
        <dbReference type="Proteomes" id="UP000276133"/>
    </source>
</evidence>
<gene>
    <name evidence="1" type="ORF">BpHYR1_052245</name>
</gene>
<reference evidence="1 2" key="1">
    <citation type="journal article" date="2018" name="Sci. Rep.">
        <title>Genomic signatures of local adaptation to the degree of environmental predictability in rotifers.</title>
        <authorList>
            <person name="Franch-Gras L."/>
            <person name="Hahn C."/>
            <person name="Garcia-Roger E.M."/>
            <person name="Carmona M.J."/>
            <person name="Serra M."/>
            <person name="Gomez A."/>
        </authorList>
    </citation>
    <scope>NUCLEOTIDE SEQUENCE [LARGE SCALE GENOMIC DNA]</scope>
    <source>
        <strain evidence="1">HYR1</strain>
    </source>
</reference>
<comment type="caution">
    <text evidence="1">The sequence shown here is derived from an EMBL/GenBank/DDBJ whole genome shotgun (WGS) entry which is preliminary data.</text>
</comment>
<name>A0A3M7TA41_BRAPC</name>
<sequence>MHNKDSDIRSCPTGDASLLRIKNCFKNFGFFDLATGPSPAFLIFLGPIPLDFVGSFGGGSYPGGGIIRPTAIAACMLFIAPELADLLETIVMTSLDTIRTKIKIRTKAKAIYDTIGSTTSLPIF</sequence>
<dbReference type="Proteomes" id="UP000276133">
    <property type="component" value="Unassembled WGS sequence"/>
</dbReference>
<evidence type="ECO:0000313" key="1">
    <source>
        <dbReference type="EMBL" id="RNA44956.1"/>
    </source>
</evidence>
<keyword evidence="2" id="KW-1185">Reference proteome</keyword>
<dbReference type="EMBL" id="REGN01000043">
    <property type="protein sequence ID" value="RNA44956.1"/>
    <property type="molecule type" value="Genomic_DNA"/>
</dbReference>
<proteinExistence type="predicted"/>
<accession>A0A3M7TA41</accession>
<protein>
    <submittedName>
        <fullName evidence="1">Uncharacterized protein</fullName>
    </submittedName>
</protein>
<organism evidence="1 2">
    <name type="scientific">Brachionus plicatilis</name>
    <name type="common">Marine rotifer</name>
    <name type="synonym">Brachionus muelleri</name>
    <dbReference type="NCBI Taxonomy" id="10195"/>
    <lineage>
        <taxon>Eukaryota</taxon>
        <taxon>Metazoa</taxon>
        <taxon>Spiralia</taxon>
        <taxon>Gnathifera</taxon>
        <taxon>Rotifera</taxon>
        <taxon>Eurotatoria</taxon>
        <taxon>Monogononta</taxon>
        <taxon>Pseudotrocha</taxon>
        <taxon>Ploima</taxon>
        <taxon>Brachionidae</taxon>
        <taxon>Brachionus</taxon>
    </lineage>
</organism>